<evidence type="ECO:0000313" key="2">
    <source>
        <dbReference type="EMBL" id="KIH56030.1"/>
    </source>
</evidence>
<organism evidence="2 3">
    <name type="scientific">Ancylostoma duodenale</name>
    <dbReference type="NCBI Taxonomy" id="51022"/>
    <lineage>
        <taxon>Eukaryota</taxon>
        <taxon>Metazoa</taxon>
        <taxon>Ecdysozoa</taxon>
        <taxon>Nematoda</taxon>
        <taxon>Chromadorea</taxon>
        <taxon>Rhabditida</taxon>
        <taxon>Rhabditina</taxon>
        <taxon>Rhabditomorpha</taxon>
        <taxon>Strongyloidea</taxon>
        <taxon>Ancylostomatidae</taxon>
        <taxon>Ancylostomatinae</taxon>
        <taxon>Ancylostoma</taxon>
    </lineage>
</organism>
<keyword evidence="3" id="KW-1185">Reference proteome</keyword>
<evidence type="ECO:0000313" key="3">
    <source>
        <dbReference type="Proteomes" id="UP000054047"/>
    </source>
</evidence>
<dbReference type="EMBL" id="KN736368">
    <property type="protein sequence ID" value="KIH56030.1"/>
    <property type="molecule type" value="Genomic_DNA"/>
</dbReference>
<feature type="transmembrane region" description="Helical" evidence="1">
    <location>
        <begin position="16"/>
        <end position="36"/>
    </location>
</feature>
<evidence type="ECO:0000256" key="1">
    <source>
        <dbReference type="SAM" id="Phobius"/>
    </source>
</evidence>
<keyword evidence="1" id="KW-0812">Transmembrane</keyword>
<keyword evidence="1" id="KW-1133">Transmembrane helix</keyword>
<keyword evidence="1" id="KW-0472">Membrane</keyword>
<accession>A0A0C2G4W8</accession>
<feature type="non-terminal residue" evidence="2">
    <location>
        <position position="88"/>
    </location>
</feature>
<gene>
    <name evidence="2" type="ORF">ANCDUO_13795</name>
</gene>
<reference evidence="2 3" key="1">
    <citation type="submission" date="2013-12" db="EMBL/GenBank/DDBJ databases">
        <title>Draft genome of the parsitic nematode Ancylostoma duodenale.</title>
        <authorList>
            <person name="Mitreva M."/>
        </authorList>
    </citation>
    <scope>NUCLEOTIDE SEQUENCE [LARGE SCALE GENOMIC DNA]</scope>
    <source>
        <strain evidence="2 3">Zhejiang</strain>
    </source>
</reference>
<protein>
    <submittedName>
        <fullName evidence="2">Uncharacterized protein</fullName>
    </submittedName>
</protein>
<dbReference type="AlphaFoldDB" id="A0A0C2G4W8"/>
<dbReference type="Proteomes" id="UP000054047">
    <property type="component" value="Unassembled WGS sequence"/>
</dbReference>
<name>A0A0C2G4W8_9BILA</name>
<sequence length="88" mass="9561">MPESRCSSSVVPNQPIAFVCYLVTTAMLSTLLSKLLKSLSKSPLKDLSTPIPRSTMIPPWRRTMVASLLLSLPQDVVVPQLAPSQVVV</sequence>
<proteinExistence type="predicted"/>